<keyword evidence="2" id="KW-0812">Transmembrane</keyword>
<dbReference type="OrthoDB" id="7876737at2"/>
<evidence type="ECO:0000256" key="1">
    <source>
        <dbReference type="SAM" id="MobiDB-lite"/>
    </source>
</evidence>
<proteinExistence type="predicted"/>
<organism evidence="3 4">
    <name type="scientific">Roseovarius nanhaiticus</name>
    <dbReference type="NCBI Taxonomy" id="573024"/>
    <lineage>
        <taxon>Bacteria</taxon>
        <taxon>Pseudomonadati</taxon>
        <taxon>Pseudomonadota</taxon>
        <taxon>Alphaproteobacteria</taxon>
        <taxon>Rhodobacterales</taxon>
        <taxon>Roseobacteraceae</taxon>
        <taxon>Roseovarius</taxon>
    </lineage>
</organism>
<dbReference type="RefSeq" id="WP_076530594.1">
    <property type="nucleotide sequence ID" value="NZ_FOAC01000001.1"/>
</dbReference>
<dbReference type="AlphaFoldDB" id="A0A1N7EQ41"/>
<keyword evidence="2" id="KW-0472">Membrane</keyword>
<accession>A0A1N7EQ41</accession>
<dbReference type="EMBL" id="FTNV01000001">
    <property type="protein sequence ID" value="SIR90211.1"/>
    <property type="molecule type" value="Genomic_DNA"/>
</dbReference>
<evidence type="ECO:0000256" key="2">
    <source>
        <dbReference type="SAM" id="Phobius"/>
    </source>
</evidence>
<keyword evidence="4" id="KW-1185">Reference proteome</keyword>
<name>A0A1N7EQ41_9RHOB</name>
<evidence type="ECO:0000313" key="3">
    <source>
        <dbReference type="EMBL" id="SIR90211.1"/>
    </source>
</evidence>
<dbReference type="Proteomes" id="UP000186019">
    <property type="component" value="Unassembled WGS sequence"/>
</dbReference>
<keyword evidence="2" id="KW-1133">Transmembrane helix</keyword>
<feature type="region of interest" description="Disordered" evidence="1">
    <location>
        <begin position="1"/>
        <end position="95"/>
    </location>
</feature>
<gene>
    <name evidence="3" type="ORF">SAMN05421666_0435</name>
</gene>
<feature type="compositionally biased region" description="Basic and acidic residues" evidence="1">
    <location>
        <begin position="63"/>
        <end position="93"/>
    </location>
</feature>
<sequence length="122" mass="12795">MAKAKNSAAPKHTEAGPDIAPHGREKTLEEHRGRLEGEPAAAPLETDAESGGASAVAGLPDGEAPRDPAKPYLQDEEREGQKKTAGQERKIAEADASGNTGWLKWVIGGLLLLAIAYAAMQM</sequence>
<feature type="compositionally biased region" description="Basic and acidic residues" evidence="1">
    <location>
        <begin position="11"/>
        <end position="37"/>
    </location>
</feature>
<evidence type="ECO:0000313" key="4">
    <source>
        <dbReference type="Proteomes" id="UP000186019"/>
    </source>
</evidence>
<protein>
    <submittedName>
        <fullName evidence="3">Uncharacterized protein</fullName>
    </submittedName>
</protein>
<feature type="transmembrane region" description="Helical" evidence="2">
    <location>
        <begin position="102"/>
        <end position="120"/>
    </location>
</feature>
<reference evidence="3 4" key="1">
    <citation type="submission" date="2017-01" db="EMBL/GenBank/DDBJ databases">
        <authorList>
            <person name="Mah S.A."/>
            <person name="Swanson W.J."/>
            <person name="Moy G.W."/>
            <person name="Vacquier V.D."/>
        </authorList>
    </citation>
    <scope>NUCLEOTIDE SEQUENCE [LARGE SCALE GENOMIC DNA]</scope>
    <source>
        <strain evidence="3 4">DSM 29590</strain>
    </source>
</reference>